<dbReference type="GO" id="GO:0003677">
    <property type="term" value="F:DNA binding"/>
    <property type="evidence" value="ECO:0007669"/>
    <property type="project" value="InterPro"/>
</dbReference>
<evidence type="ECO:0000259" key="1">
    <source>
        <dbReference type="Pfam" id="PF04397"/>
    </source>
</evidence>
<name>A0A8J4H7U5_9BACL</name>
<sequence length="134" mass="15165">MLPDISEEELKEILIPVLQVDGSKAGEMVLIKLVDICSITTDGRHLKLDTAEGTYHMMATLDEVGEHLAPMLGLKKIDRVNYIQPSKVTYYDSLYRKIYFDETITPHSKFATIAQRYMDTVEALLGEEKDLAKS</sequence>
<dbReference type="Proteomes" id="UP000677918">
    <property type="component" value="Unassembled WGS sequence"/>
</dbReference>
<evidence type="ECO:0000313" key="2">
    <source>
        <dbReference type="EMBL" id="GIQ71457.1"/>
    </source>
</evidence>
<proteinExistence type="predicted"/>
<comment type="caution">
    <text evidence="2">The sequence shown here is derived from an EMBL/GenBank/DDBJ whole genome shotgun (WGS) entry which is preliminary data.</text>
</comment>
<accession>A0A8J4H7U5</accession>
<dbReference type="Gene3D" id="2.40.50.1020">
    <property type="entry name" value="LytTr DNA-binding domain"/>
    <property type="match status" value="1"/>
</dbReference>
<gene>
    <name evidence="2" type="ORF">XYCOK13_42810</name>
</gene>
<dbReference type="AlphaFoldDB" id="A0A8J4H7U5"/>
<keyword evidence="3" id="KW-1185">Reference proteome</keyword>
<feature type="domain" description="HTH LytTR-type" evidence="1">
    <location>
        <begin position="27"/>
        <end position="125"/>
    </location>
</feature>
<dbReference type="Pfam" id="PF04397">
    <property type="entry name" value="LytTR"/>
    <property type="match status" value="1"/>
</dbReference>
<organism evidence="2 3">
    <name type="scientific">Xylanibacillus composti</name>
    <dbReference type="NCBI Taxonomy" id="1572762"/>
    <lineage>
        <taxon>Bacteria</taxon>
        <taxon>Bacillati</taxon>
        <taxon>Bacillota</taxon>
        <taxon>Bacilli</taxon>
        <taxon>Bacillales</taxon>
        <taxon>Paenibacillaceae</taxon>
        <taxon>Xylanibacillus</taxon>
    </lineage>
</organism>
<evidence type="ECO:0000313" key="3">
    <source>
        <dbReference type="Proteomes" id="UP000677918"/>
    </source>
</evidence>
<reference evidence="2" key="1">
    <citation type="submission" date="2021-04" db="EMBL/GenBank/DDBJ databases">
        <title>Draft genome sequence of Xylanibacillus composti strain K13.</title>
        <authorList>
            <person name="Uke A."/>
            <person name="Chhe C."/>
            <person name="Baramee S."/>
            <person name="Kosugi A."/>
        </authorList>
    </citation>
    <scope>NUCLEOTIDE SEQUENCE</scope>
    <source>
        <strain evidence="2">K13</strain>
    </source>
</reference>
<dbReference type="RefSeq" id="WP_213414249.1">
    <property type="nucleotide sequence ID" value="NZ_BOVK01000093.1"/>
</dbReference>
<dbReference type="InterPro" id="IPR007492">
    <property type="entry name" value="LytTR_DNA-bd_dom"/>
</dbReference>
<dbReference type="EMBL" id="BOVK01000093">
    <property type="protein sequence ID" value="GIQ71457.1"/>
    <property type="molecule type" value="Genomic_DNA"/>
</dbReference>
<protein>
    <recommendedName>
        <fullName evidence="1">HTH LytTR-type domain-containing protein</fullName>
    </recommendedName>
</protein>